<dbReference type="RefSeq" id="WP_007879044.1">
    <property type="nucleotide sequence ID" value="NZ_CAXURC020000002.1"/>
</dbReference>
<dbReference type="AlphaFoldDB" id="A0A7Y3WVU8"/>
<gene>
    <name evidence="2" type="ORF">EHE22_04050</name>
</gene>
<keyword evidence="1" id="KW-0732">Signal</keyword>
<reference evidence="2 3" key="1">
    <citation type="submission" date="2018-11" db="EMBL/GenBank/DDBJ databases">
        <title>Genome sequencing and analysis.</title>
        <authorList>
            <person name="Huang Y.-T."/>
        </authorList>
    </citation>
    <scope>NUCLEOTIDE SEQUENCE [LARGE SCALE GENOMIC DNA]</scope>
    <source>
        <strain evidence="2 3">SHIN</strain>
    </source>
</reference>
<protein>
    <submittedName>
        <fullName evidence="2">Uncharacterized protein</fullName>
    </submittedName>
</protein>
<comment type="caution">
    <text evidence="2">The sequence shown here is derived from an EMBL/GenBank/DDBJ whole genome shotgun (WGS) entry which is preliminary data.</text>
</comment>
<sequence>MKICFAMTLAALIPLPAAANCIPPWQTQFACNIPERNARAEFCHLADPKANPDKKEAYYTYAAGTEKAELYFETDSTWFSTKDTNINHPTDLTMALGYARGDYVYAFVVTQDKDDSSVIKSGEIRVYPSTDAFTNETKDTEVAKLYCEPSSILADSDSIRP</sequence>
<name>A0A7Y3WVU8_9HYPH</name>
<proteinExistence type="predicted"/>
<feature type="chain" id="PRO_5031097161" evidence="1">
    <location>
        <begin position="20"/>
        <end position="161"/>
    </location>
</feature>
<organism evidence="2 3">
    <name type="scientific">Brucella pseudogrignonensis</name>
    <dbReference type="NCBI Taxonomy" id="419475"/>
    <lineage>
        <taxon>Bacteria</taxon>
        <taxon>Pseudomonadati</taxon>
        <taxon>Pseudomonadota</taxon>
        <taxon>Alphaproteobacteria</taxon>
        <taxon>Hyphomicrobiales</taxon>
        <taxon>Brucellaceae</taxon>
        <taxon>Brucella/Ochrobactrum group</taxon>
        <taxon>Brucella</taxon>
    </lineage>
</organism>
<evidence type="ECO:0000313" key="2">
    <source>
        <dbReference type="EMBL" id="NNV19602.1"/>
    </source>
</evidence>
<accession>A0A7Y3WVU8</accession>
<dbReference type="Proteomes" id="UP000526233">
    <property type="component" value="Unassembled WGS sequence"/>
</dbReference>
<feature type="signal peptide" evidence="1">
    <location>
        <begin position="1"/>
        <end position="19"/>
    </location>
</feature>
<dbReference type="EMBL" id="PKQI01000001">
    <property type="protein sequence ID" value="NNV19602.1"/>
    <property type="molecule type" value="Genomic_DNA"/>
</dbReference>
<evidence type="ECO:0000313" key="3">
    <source>
        <dbReference type="Proteomes" id="UP000526233"/>
    </source>
</evidence>
<evidence type="ECO:0000256" key="1">
    <source>
        <dbReference type="SAM" id="SignalP"/>
    </source>
</evidence>